<organism evidence="2 5">
    <name type="scientific">Mobiluncus mulieris</name>
    <dbReference type="NCBI Taxonomy" id="2052"/>
    <lineage>
        <taxon>Bacteria</taxon>
        <taxon>Bacillati</taxon>
        <taxon>Actinomycetota</taxon>
        <taxon>Actinomycetes</taxon>
        <taxon>Actinomycetales</taxon>
        <taxon>Actinomycetaceae</taxon>
        <taxon>Mobiluncus</taxon>
    </lineage>
</organism>
<comment type="caution">
    <text evidence="2">The sequence shown here is derived from an EMBL/GenBank/DDBJ whole genome shotgun (WGS) entry which is preliminary data.</text>
</comment>
<sequence>MMGVSAEMVMAIAALLTAGGGAWKSVAEAKKIARDVSAISGQVHHNHGSSLKDAAERIEQKVDSHTNELAQIRRDMGILREEAMLISRRQTELEKTSHESHQEIFQRLNRIEKEVS</sequence>
<dbReference type="EMBL" id="JABCUR010000014">
    <property type="protein sequence ID" value="NMW65976.1"/>
    <property type="molecule type" value="Genomic_DNA"/>
</dbReference>
<evidence type="ECO:0000313" key="5">
    <source>
        <dbReference type="Proteomes" id="UP000578252"/>
    </source>
</evidence>
<gene>
    <name evidence="3" type="ORF">HHJ77_02360</name>
    <name evidence="2" type="ORF">HHJ78_10820</name>
</gene>
<evidence type="ECO:0000256" key="1">
    <source>
        <dbReference type="SAM" id="Coils"/>
    </source>
</evidence>
<dbReference type="Proteomes" id="UP000578252">
    <property type="component" value="Unassembled WGS sequence"/>
</dbReference>
<evidence type="ECO:0000313" key="2">
    <source>
        <dbReference type="EMBL" id="NMW65976.1"/>
    </source>
</evidence>
<reference evidence="4 5" key="1">
    <citation type="submission" date="2020-04" db="EMBL/GenBank/DDBJ databases">
        <title>Antimicrobial susceptibility and clonality of vaginal-derived multi-drug resistant Mobiluncus isolates in China.</title>
        <authorList>
            <person name="Zhang X."/>
        </authorList>
    </citation>
    <scope>NUCLEOTIDE SEQUENCE [LARGE SCALE GENOMIC DNA]</scope>
    <source>
        <strain evidence="3 4">12</strain>
        <strain evidence="2 5">13</strain>
    </source>
</reference>
<evidence type="ECO:0000313" key="3">
    <source>
        <dbReference type="EMBL" id="NMX02805.1"/>
    </source>
</evidence>
<dbReference type="EMBL" id="JABCUS010000004">
    <property type="protein sequence ID" value="NMX02805.1"/>
    <property type="molecule type" value="Genomic_DNA"/>
</dbReference>
<name>A0A7Y0U2W8_9ACTO</name>
<evidence type="ECO:0000313" key="4">
    <source>
        <dbReference type="Proteomes" id="UP000575397"/>
    </source>
</evidence>
<keyword evidence="1" id="KW-0175">Coiled coil</keyword>
<dbReference type="AlphaFoldDB" id="A0A7Y0U2W8"/>
<dbReference type="Proteomes" id="UP000575397">
    <property type="component" value="Unassembled WGS sequence"/>
</dbReference>
<feature type="coiled-coil region" evidence="1">
    <location>
        <begin position="55"/>
        <end position="82"/>
    </location>
</feature>
<protein>
    <submittedName>
        <fullName evidence="2">Chemotaxis protein</fullName>
    </submittedName>
</protein>
<accession>A0A7Y0U2W8</accession>
<proteinExistence type="predicted"/>
<dbReference type="RefSeq" id="WP_169762251.1">
    <property type="nucleotide sequence ID" value="NZ_JABCUR010000014.1"/>
</dbReference>